<name>A0ABY9UV01_STRVL</name>
<gene>
    <name evidence="1" type="ORF">RI060_43025</name>
</gene>
<dbReference type="EMBL" id="CP134214">
    <property type="protein sequence ID" value="WND24096.1"/>
    <property type="molecule type" value="Genomic_DNA"/>
</dbReference>
<dbReference type="Proteomes" id="UP001249394">
    <property type="component" value="Plasmid punmamed1"/>
</dbReference>
<proteinExistence type="predicted"/>
<keyword evidence="2" id="KW-1185">Reference proteome</keyword>
<reference evidence="1 2" key="1">
    <citation type="submission" date="2023-09" db="EMBL/GenBank/DDBJ databases">
        <title>The genome sequence of Streptomyces anthocyanicus.</title>
        <authorList>
            <person name="Mo P."/>
        </authorList>
    </citation>
    <scope>NUCLEOTIDE SEQUENCE [LARGE SCALE GENOMIC DNA]</scope>
    <source>
        <strain evidence="1 2">JCM 4387</strain>
        <plasmid evidence="1 2">punmamed1</plasmid>
    </source>
</reference>
<evidence type="ECO:0000313" key="2">
    <source>
        <dbReference type="Proteomes" id="UP001249394"/>
    </source>
</evidence>
<accession>A0ABY9UV01</accession>
<keyword evidence="1" id="KW-0614">Plasmid</keyword>
<sequence length="127" mass="13405">MPDLTYAQLAKATANLARDITRSAEAIRVHAKSIDEEAKDTARVAESIAALKVDAATVAETREVARIMAGLSEAVLAYATAGDTTARAAQAAHDQNKASHAAIGEAASRSPVGREIYDVDNNWLTQE</sequence>
<organism evidence="1 2">
    <name type="scientific">Streptomyces violaceus</name>
    <name type="common">Streptomyces venezuelae</name>
    <dbReference type="NCBI Taxonomy" id="1936"/>
    <lineage>
        <taxon>Bacteria</taxon>
        <taxon>Bacillati</taxon>
        <taxon>Actinomycetota</taxon>
        <taxon>Actinomycetes</taxon>
        <taxon>Kitasatosporales</taxon>
        <taxon>Streptomycetaceae</taxon>
        <taxon>Streptomyces</taxon>
    </lineage>
</organism>
<protein>
    <submittedName>
        <fullName evidence="1">Uncharacterized protein</fullName>
    </submittedName>
</protein>
<geneLocation type="plasmid" evidence="1 2">
    <name>punmamed1</name>
</geneLocation>
<evidence type="ECO:0000313" key="1">
    <source>
        <dbReference type="EMBL" id="WND24096.1"/>
    </source>
</evidence>